<evidence type="ECO:0000313" key="4">
    <source>
        <dbReference type="EMBL" id="MFH0267036.1"/>
    </source>
</evidence>
<dbReference type="RefSeq" id="WP_394608592.1">
    <property type="nucleotide sequence ID" value="NZ_JBIHSJ010000004.1"/>
</dbReference>
<dbReference type="InterPro" id="IPR031917">
    <property type="entry name" value="Pilus_assem_C"/>
</dbReference>
<feature type="domain" description="Pilus assembly protein E-set like" evidence="3">
    <location>
        <begin position="244"/>
        <end position="298"/>
    </location>
</feature>
<evidence type="ECO:0000313" key="5">
    <source>
        <dbReference type="Proteomes" id="UP001607151"/>
    </source>
</evidence>
<evidence type="ECO:0000259" key="2">
    <source>
        <dbReference type="Pfam" id="PF15976"/>
    </source>
</evidence>
<dbReference type="InterPro" id="IPR032636">
    <property type="entry name" value="Pilus_assem_E-set-like_dom"/>
</dbReference>
<dbReference type="Pfam" id="PF16967">
    <property type="entry name" value="TcfC"/>
    <property type="match status" value="1"/>
</dbReference>
<proteinExistence type="predicted"/>
<sequence length="878" mass="98090">MRSQFAIAIAIGFIPFAKANYIPEGFEHFYDFKKNELRFLLPNETEEVIKVESNFRQVKTIVDSEKLSNALRESGVKDEKIDGVLNSIINSDKASDVKAMYSYDDKTVKVSVPASYMREQTGQLDFTSMQPDANALILTNRLYSNGYNGSYNASLNTEATLGLASSHFNFNGDFTIDEDNSDYDVQMASYQYDLQGRSLVVGYSEYTSLIDNSTSLMDYSQGSDEYSVSLFSNDNLLLKDINNGKKIYFDMKAPGTVELLRDGSVIYSDSVGQGQKTIDYKRLPKGNYSAQLVLKPNGYAKEVYNKRINNNASQTSLRGYDYAFSLSNAESERGENRYEVNYFNSSGVLQLWEGRILVGAGLQASDDAVHIGSGVKYIDGSFNASAYATYLYDGYLYSLSGNWAGMSLDYESLHLNDSDVSDLTGARYGDEDYSQLTLAYSTNVGFGNLSFYVNKYYEENNNTAYKSNDIDTLNLSANFHTTLFVNVGLDVGYTSTRDFSSSARDERTITTSFSIPLSDIFDYSSSFEHSNLTGYRLTNNIRYNDSVYQNKDMTVNAGLNAAEYLDGNDSQMSIGGDISANSKYFDAHAFANISDDDYQNISADIESTSVITNNNIYMTSERSNSYLILNNDVSENIDSSDLGLVNVHSLSGSNSRELVSDNYTLIGLDEYSKYKFNLDSEVSGFNSESKPIGSMYSYPGTVKTVDNKLKKVKTFLTYFEDFNDSPLNDVDCVGDGCVSVSRVGDGVYSISVQEGENFKLTSNNQMCNFSFDNDSKYVSRCFPQIKEQVDGMQLVVHGLGNDSDKVYYLGIIEKNFLDGMSTSLNNLNVDIFSYKFNGQEHIFAKLNAEENKNQIEFLNQLQQYAISGDLDGKYSKVW</sequence>
<reference evidence="4 5" key="1">
    <citation type="submission" date="2024-10" db="EMBL/GenBank/DDBJ databases">
        <authorList>
            <person name="Yibar A."/>
            <person name="Saticioglu I.B."/>
            <person name="Duman M."/>
            <person name="Ajmi N."/>
            <person name="Gurler F."/>
            <person name="Ay H."/>
            <person name="Onuk E."/>
            <person name="Guler S."/>
            <person name="Romalde J.L."/>
        </authorList>
    </citation>
    <scope>NUCLEOTIDE SEQUENCE [LARGE SCALE GENOMIC DNA]</scope>
    <source>
        <strain evidence="4 5">14-MA-B</strain>
    </source>
</reference>
<gene>
    <name evidence="4" type="ORF">ACGRQ9_16455</name>
</gene>
<dbReference type="Proteomes" id="UP001607151">
    <property type="component" value="Unassembled WGS sequence"/>
</dbReference>
<name>A0ABW7J040_9VIBR</name>
<comment type="caution">
    <text evidence="4">The sequence shown here is derived from an EMBL/GenBank/DDBJ whole genome shotgun (WGS) entry which is preliminary data.</text>
</comment>
<keyword evidence="5" id="KW-1185">Reference proteome</keyword>
<evidence type="ECO:0000256" key="1">
    <source>
        <dbReference type="ARBA" id="ARBA00022729"/>
    </source>
</evidence>
<protein>
    <submittedName>
        <fullName evidence="4">CS1-pili formation C-terminal domain-containing protein</fullName>
    </submittedName>
</protein>
<dbReference type="EMBL" id="JBIHSN010000003">
    <property type="protein sequence ID" value="MFH0267036.1"/>
    <property type="molecule type" value="Genomic_DNA"/>
</dbReference>
<dbReference type="Pfam" id="PF15976">
    <property type="entry name" value="CooC_C"/>
    <property type="match status" value="1"/>
</dbReference>
<feature type="domain" description="Pilus assembly protein C-terminal" evidence="2">
    <location>
        <begin position="698"/>
        <end position="775"/>
    </location>
</feature>
<accession>A0ABW7J040</accession>
<organism evidence="4 5">
    <name type="scientific">Vibrio rumoiensis</name>
    <dbReference type="NCBI Taxonomy" id="76258"/>
    <lineage>
        <taxon>Bacteria</taxon>
        <taxon>Pseudomonadati</taxon>
        <taxon>Pseudomonadota</taxon>
        <taxon>Gammaproteobacteria</taxon>
        <taxon>Vibrionales</taxon>
        <taxon>Vibrionaceae</taxon>
        <taxon>Vibrio</taxon>
    </lineage>
</organism>
<keyword evidence="1" id="KW-0732">Signal</keyword>
<evidence type="ECO:0000259" key="3">
    <source>
        <dbReference type="Pfam" id="PF16967"/>
    </source>
</evidence>